<dbReference type="Proteomes" id="UP000034680">
    <property type="component" value="Unassembled WGS sequence"/>
</dbReference>
<dbReference type="AlphaFoldDB" id="A0A0G2H309"/>
<protein>
    <submittedName>
        <fullName evidence="1">Uncharacterized protein</fullName>
    </submittedName>
</protein>
<name>A0A0G2H309_9PEZI</name>
<proteinExistence type="predicted"/>
<evidence type="ECO:0000313" key="2">
    <source>
        <dbReference type="Proteomes" id="UP000034680"/>
    </source>
</evidence>
<reference evidence="1 2" key="1">
    <citation type="submission" date="2015-05" db="EMBL/GenBank/DDBJ databases">
        <title>Distinctive expansion of gene families associated with plant cell wall degradation and secondary metabolism in the genomes of grapevine trunk pathogens.</title>
        <authorList>
            <person name="Lawrence D.P."/>
            <person name="Travadon R."/>
            <person name="Rolshausen P.E."/>
            <person name="Baumgartner K."/>
        </authorList>
    </citation>
    <scope>NUCLEOTIDE SEQUENCE [LARGE SCALE GENOMIC DNA]</scope>
    <source>
        <strain evidence="1">DA912</strain>
    </source>
</reference>
<gene>
    <name evidence="1" type="ORF">UCDDA912_g10417</name>
</gene>
<comment type="caution">
    <text evidence="1">The sequence shown here is derived from an EMBL/GenBank/DDBJ whole genome shotgun (WGS) entry which is preliminary data.</text>
</comment>
<evidence type="ECO:0000313" key="1">
    <source>
        <dbReference type="EMBL" id="KKY29673.1"/>
    </source>
</evidence>
<organism evidence="1 2">
    <name type="scientific">Diaporthe ampelina</name>
    <dbReference type="NCBI Taxonomy" id="1214573"/>
    <lineage>
        <taxon>Eukaryota</taxon>
        <taxon>Fungi</taxon>
        <taxon>Dikarya</taxon>
        <taxon>Ascomycota</taxon>
        <taxon>Pezizomycotina</taxon>
        <taxon>Sordariomycetes</taxon>
        <taxon>Sordariomycetidae</taxon>
        <taxon>Diaporthales</taxon>
        <taxon>Diaporthaceae</taxon>
        <taxon>Diaporthe</taxon>
    </lineage>
</organism>
<dbReference type="STRING" id="1214573.A0A0G2H309"/>
<reference evidence="1 2" key="2">
    <citation type="submission" date="2015-05" db="EMBL/GenBank/DDBJ databases">
        <authorList>
            <person name="Morales-Cruz A."/>
            <person name="Amrine K.C."/>
            <person name="Cantu D."/>
        </authorList>
    </citation>
    <scope>NUCLEOTIDE SEQUENCE [LARGE SCALE GENOMIC DNA]</scope>
    <source>
        <strain evidence="1">DA912</strain>
    </source>
</reference>
<sequence>MISSPLSPTESAIVISELATCVNKTYVYCSHRDLTDNWKTDLPDAIRGVKHYCLLHQIDPYQYYRTMSGRTQIYICNYGDSLLPCTSAEYWAATALLDDKCGEGKGAWMYRQTEDHTWSIGRDPSLSDHDFRPECGMW</sequence>
<accession>A0A0G2H309</accession>
<keyword evidence="2" id="KW-1185">Reference proteome</keyword>
<dbReference type="OrthoDB" id="5190236at2759"/>
<dbReference type="EMBL" id="LCUC01000659">
    <property type="protein sequence ID" value="KKY29673.1"/>
    <property type="molecule type" value="Genomic_DNA"/>
</dbReference>